<accession>Q2SA40</accession>
<dbReference type="RefSeq" id="WP_011399543.1">
    <property type="nucleotide sequence ID" value="NC_007645.1"/>
</dbReference>
<dbReference type="HOGENOM" id="CLU_1624814_0_0_6"/>
<dbReference type="STRING" id="349521.HCH_05834"/>
<name>Q2SA40_HAHCH</name>
<dbReference type="EMBL" id="CP000155">
    <property type="protein sequence ID" value="ABC32484.1"/>
    <property type="molecule type" value="Genomic_DNA"/>
</dbReference>
<evidence type="ECO:0000313" key="2">
    <source>
        <dbReference type="Proteomes" id="UP000000238"/>
    </source>
</evidence>
<protein>
    <submittedName>
        <fullName evidence="1">Uncharacterized protein</fullName>
    </submittedName>
</protein>
<dbReference type="AlphaFoldDB" id="Q2SA40"/>
<gene>
    <name evidence="1" type="ordered locus">HCH_05834</name>
</gene>
<dbReference type="Proteomes" id="UP000000238">
    <property type="component" value="Chromosome"/>
</dbReference>
<organism evidence="1 2">
    <name type="scientific">Hahella chejuensis (strain KCTC 2396)</name>
    <dbReference type="NCBI Taxonomy" id="349521"/>
    <lineage>
        <taxon>Bacteria</taxon>
        <taxon>Pseudomonadati</taxon>
        <taxon>Pseudomonadota</taxon>
        <taxon>Gammaproteobacteria</taxon>
        <taxon>Oceanospirillales</taxon>
        <taxon>Hahellaceae</taxon>
        <taxon>Hahella</taxon>
    </lineage>
</organism>
<sequence>MNSPNSNFKMFVWLADAGERQSIAFVADTLCEYLQDVAVQDLPTSAPSCSHVVEWMGHVVPVFRLRPGNSNEHVNVVVLRASANQENGYIALETRNAPVKVEITDDQFEAFDANERPLWREALISGFIRDGQSIPIVHPDLLCAKGFVSTANSYFIKHLRLTA</sequence>
<dbReference type="OrthoDB" id="6194972at2"/>
<keyword evidence="2" id="KW-1185">Reference proteome</keyword>
<proteinExistence type="predicted"/>
<evidence type="ECO:0000313" key="1">
    <source>
        <dbReference type="EMBL" id="ABC32484.1"/>
    </source>
</evidence>
<reference evidence="1 2" key="1">
    <citation type="journal article" date="2005" name="Nucleic Acids Res.">
        <title>Genomic blueprint of Hahella chejuensis, a marine microbe producing an algicidal agent.</title>
        <authorList>
            <person name="Jeong H."/>
            <person name="Yim J.H."/>
            <person name="Lee C."/>
            <person name="Choi S.-H."/>
            <person name="Park Y.K."/>
            <person name="Yoon S.H."/>
            <person name="Hur C.-G."/>
            <person name="Kang H.-Y."/>
            <person name="Kim D."/>
            <person name="Lee H.H."/>
            <person name="Park K.H."/>
            <person name="Park S.-H."/>
            <person name="Park H.-S."/>
            <person name="Lee H.K."/>
            <person name="Oh T.K."/>
            <person name="Kim J.F."/>
        </authorList>
    </citation>
    <scope>NUCLEOTIDE SEQUENCE [LARGE SCALE GENOMIC DNA]</scope>
    <source>
        <strain evidence="1 2">KCTC 2396</strain>
    </source>
</reference>
<dbReference type="KEGG" id="hch:HCH_05834"/>